<dbReference type="GO" id="GO:0044780">
    <property type="term" value="P:bacterial-type flagellum assembly"/>
    <property type="evidence" value="ECO:0007669"/>
    <property type="project" value="InterPro"/>
</dbReference>
<dbReference type="AlphaFoldDB" id="A0A4R3JBJ4"/>
<dbReference type="InterPro" id="IPR036679">
    <property type="entry name" value="FlgN-like_sf"/>
</dbReference>
<name>A0A4R3JBJ4_9PROT</name>
<organism evidence="2 3">
    <name type="scientific">Varunaivibrio sulfuroxidans</name>
    <dbReference type="NCBI Taxonomy" id="1773489"/>
    <lineage>
        <taxon>Bacteria</taxon>
        <taxon>Pseudomonadati</taxon>
        <taxon>Pseudomonadota</taxon>
        <taxon>Alphaproteobacteria</taxon>
        <taxon>Rhodospirillales</taxon>
        <taxon>Magnetovibrionaceae</taxon>
        <taxon>Varunaivibrio</taxon>
    </lineage>
</organism>
<accession>A0A4R3JBJ4</accession>
<sequence>MDAQNRLEDLLFITRHLADLLEQENIALQRNKLDVVKSLLERKTSLSRAYETRVLGMDADEKGIEDIDPDDIQALRDTGRRVEALIEENAYLLKISLQVSRQFMDSVADAVQNAKPGTGAYGANGQVGGGAKAPPADNPALTLDETL</sequence>
<evidence type="ECO:0000313" key="2">
    <source>
        <dbReference type="EMBL" id="TCS63004.1"/>
    </source>
</evidence>
<feature type="compositionally biased region" description="Gly residues" evidence="1">
    <location>
        <begin position="122"/>
        <end position="131"/>
    </location>
</feature>
<evidence type="ECO:0000256" key="1">
    <source>
        <dbReference type="SAM" id="MobiDB-lite"/>
    </source>
</evidence>
<feature type="region of interest" description="Disordered" evidence="1">
    <location>
        <begin position="122"/>
        <end position="147"/>
    </location>
</feature>
<proteinExistence type="predicted"/>
<comment type="caution">
    <text evidence="2">The sequence shown here is derived from an EMBL/GenBank/DDBJ whole genome shotgun (WGS) entry which is preliminary data.</text>
</comment>
<reference evidence="2 3" key="1">
    <citation type="submission" date="2019-03" db="EMBL/GenBank/DDBJ databases">
        <title>Genomic Encyclopedia of Type Strains, Phase IV (KMG-IV): sequencing the most valuable type-strain genomes for metagenomic binning, comparative biology and taxonomic classification.</title>
        <authorList>
            <person name="Goeker M."/>
        </authorList>
    </citation>
    <scope>NUCLEOTIDE SEQUENCE [LARGE SCALE GENOMIC DNA]</scope>
    <source>
        <strain evidence="2 3">DSM 101688</strain>
    </source>
</reference>
<dbReference type="SUPFAM" id="SSF140566">
    <property type="entry name" value="FlgN-like"/>
    <property type="match status" value="1"/>
</dbReference>
<dbReference type="OrthoDB" id="7364025at2"/>
<evidence type="ECO:0008006" key="4">
    <source>
        <dbReference type="Google" id="ProtNLM"/>
    </source>
</evidence>
<dbReference type="EMBL" id="SLZW01000004">
    <property type="protein sequence ID" value="TCS63004.1"/>
    <property type="molecule type" value="Genomic_DNA"/>
</dbReference>
<gene>
    <name evidence="2" type="ORF">EDD55_10495</name>
</gene>
<dbReference type="Proteomes" id="UP000295304">
    <property type="component" value="Unassembled WGS sequence"/>
</dbReference>
<dbReference type="RefSeq" id="WP_132938745.1">
    <property type="nucleotide sequence ID" value="NZ_CP119676.1"/>
</dbReference>
<protein>
    <recommendedName>
        <fullName evidence="4">FlgN protein</fullName>
    </recommendedName>
</protein>
<keyword evidence="3" id="KW-1185">Reference proteome</keyword>
<evidence type="ECO:0000313" key="3">
    <source>
        <dbReference type="Proteomes" id="UP000295304"/>
    </source>
</evidence>